<protein>
    <submittedName>
        <fullName evidence="5">Eukaryotic translation initiation factor 3C</fullName>
    </submittedName>
</protein>
<dbReference type="GO" id="GO:0003723">
    <property type="term" value="F:RNA binding"/>
    <property type="evidence" value="ECO:0007669"/>
    <property type="project" value="InterPro"/>
</dbReference>
<evidence type="ECO:0000256" key="1">
    <source>
        <dbReference type="ARBA" id="ARBA00022490"/>
    </source>
</evidence>
<dbReference type="InterPro" id="IPR008905">
    <property type="entry name" value="EIF3C_N_dom"/>
</dbReference>
<dbReference type="PANTHER" id="PTHR13937:SF0">
    <property type="entry name" value="EUKARYOTIC TRANSLATION INITIATION FACTOR 3 SUBUNIT C-RELATED"/>
    <property type="match status" value="1"/>
</dbReference>
<evidence type="ECO:0000256" key="2">
    <source>
        <dbReference type="ARBA" id="ARBA00022540"/>
    </source>
</evidence>
<sequence length="254" mass="28630">MKALLTLSLGRVIRHLDEVELFPNFGFSIVRITLAAFLENIDVEFFKSLQCIDRHTREYVERLQDELFFFALAQNVQAYLERVGDHKAAAKEVYGAIRNLPAEVADEGEESVTEFKASPPAFVSTPVVVPRKPSFPACSRALMDMLVNFIYKNGDERTKARTMLCDIYNHAIMDEFSTSRELLLMSYLSMAQLGLCTFRAGLISEGHDCLSELYSGSRVKELLAQGVSQSRYHEKTPEQINVVTNLNTISSRCG</sequence>
<evidence type="ECO:0000259" key="4">
    <source>
        <dbReference type="Pfam" id="PF05470"/>
    </source>
</evidence>
<dbReference type="PANTHER" id="PTHR13937">
    <property type="entry name" value="EUKARYOTIC TRANSLATION INITATION FACTOR 3, SUBUNIT 8 EIF3S8 -RELATED"/>
    <property type="match status" value="1"/>
</dbReference>
<dbReference type="AlphaFoldDB" id="A0A2U1N4T5"/>
<dbReference type="GO" id="GO:0005852">
    <property type="term" value="C:eukaryotic translation initiation factor 3 complex"/>
    <property type="evidence" value="ECO:0007669"/>
    <property type="project" value="InterPro"/>
</dbReference>
<dbReference type="EMBL" id="PKPP01003616">
    <property type="protein sequence ID" value="PWA68503.1"/>
    <property type="molecule type" value="Genomic_DNA"/>
</dbReference>
<dbReference type="GO" id="GO:0031369">
    <property type="term" value="F:translation initiation factor binding"/>
    <property type="evidence" value="ECO:0007669"/>
    <property type="project" value="InterPro"/>
</dbReference>
<evidence type="ECO:0000313" key="6">
    <source>
        <dbReference type="Proteomes" id="UP000245207"/>
    </source>
</evidence>
<organism evidence="5 6">
    <name type="scientific">Artemisia annua</name>
    <name type="common">Sweet wormwood</name>
    <dbReference type="NCBI Taxonomy" id="35608"/>
    <lineage>
        <taxon>Eukaryota</taxon>
        <taxon>Viridiplantae</taxon>
        <taxon>Streptophyta</taxon>
        <taxon>Embryophyta</taxon>
        <taxon>Tracheophyta</taxon>
        <taxon>Spermatophyta</taxon>
        <taxon>Magnoliopsida</taxon>
        <taxon>eudicotyledons</taxon>
        <taxon>Gunneridae</taxon>
        <taxon>Pentapetalae</taxon>
        <taxon>asterids</taxon>
        <taxon>campanulids</taxon>
        <taxon>Asterales</taxon>
        <taxon>Asteraceae</taxon>
        <taxon>Asteroideae</taxon>
        <taxon>Anthemideae</taxon>
        <taxon>Artemisiinae</taxon>
        <taxon>Artemisia</taxon>
    </lineage>
</organism>
<evidence type="ECO:0000313" key="5">
    <source>
        <dbReference type="EMBL" id="PWA68503.1"/>
    </source>
</evidence>
<dbReference type="GO" id="GO:0003743">
    <property type="term" value="F:translation initiation factor activity"/>
    <property type="evidence" value="ECO:0007669"/>
    <property type="project" value="UniProtKB-KW"/>
</dbReference>
<dbReference type="STRING" id="35608.A0A2U1N4T5"/>
<keyword evidence="1" id="KW-0963">Cytoplasm</keyword>
<accession>A0A2U1N4T5</accession>
<gene>
    <name evidence="5" type="ORF">CTI12_AA152810</name>
</gene>
<keyword evidence="6" id="KW-1185">Reference proteome</keyword>
<evidence type="ECO:0000256" key="3">
    <source>
        <dbReference type="ARBA" id="ARBA00022917"/>
    </source>
</evidence>
<comment type="caution">
    <text evidence="5">The sequence shown here is derived from an EMBL/GenBank/DDBJ whole genome shotgun (WGS) entry which is preliminary data.</text>
</comment>
<name>A0A2U1N4T5_ARTAN</name>
<dbReference type="Proteomes" id="UP000245207">
    <property type="component" value="Unassembled WGS sequence"/>
</dbReference>
<dbReference type="InterPro" id="IPR027516">
    <property type="entry name" value="EIF3C"/>
</dbReference>
<dbReference type="OrthoDB" id="1729930at2759"/>
<dbReference type="Pfam" id="PF05470">
    <property type="entry name" value="eIF-3c_N"/>
    <property type="match status" value="1"/>
</dbReference>
<feature type="domain" description="Eukaryotic translation initiation factor 3 subunit C N-terminal" evidence="4">
    <location>
        <begin position="31"/>
        <end position="241"/>
    </location>
</feature>
<proteinExistence type="predicted"/>
<keyword evidence="3" id="KW-0648">Protein biosynthesis</keyword>
<reference evidence="5 6" key="1">
    <citation type="journal article" date="2018" name="Mol. Plant">
        <title>The genome of Artemisia annua provides insight into the evolution of Asteraceae family and artemisinin biosynthesis.</title>
        <authorList>
            <person name="Shen Q."/>
            <person name="Zhang L."/>
            <person name="Liao Z."/>
            <person name="Wang S."/>
            <person name="Yan T."/>
            <person name="Shi P."/>
            <person name="Liu M."/>
            <person name="Fu X."/>
            <person name="Pan Q."/>
            <person name="Wang Y."/>
            <person name="Lv Z."/>
            <person name="Lu X."/>
            <person name="Zhang F."/>
            <person name="Jiang W."/>
            <person name="Ma Y."/>
            <person name="Chen M."/>
            <person name="Hao X."/>
            <person name="Li L."/>
            <person name="Tang Y."/>
            <person name="Lv G."/>
            <person name="Zhou Y."/>
            <person name="Sun X."/>
            <person name="Brodelius P.E."/>
            <person name="Rose J.K.C."/>
            <person name="Tang K."/>
        </authorList>
    </citation>
    <scope>NUCLEOTIDE SEQUENCE [LARGE SCALE GENOMIC DNA]</scope>
    <source>
        <strain evidence="6">cv. Huhao1</strain>
        <tissue evidence="5">Leaf</tissue>
    </source>
</reference>
<keyword evidence="2 5" id="KW-0396">Initiation factor</keyword>